<reference evidence="1" key="1">
    <citation type="submission" date="2021-01" db="EMBL/GenBank/DDBJ databases">
        <authorList>
            <person name="Sun Q."/>
        </authorList>
    </citation>
    <scope>NUCLEOTIDE SEQUENCE</scope>
    <source>
        <strain evidence="1">YIM B02566</strain>
    </source>
</reference>
<organism evidence="1 2">
    <name type="scientific">Taklimakanibacter albus</name>
    <dbReference type="NCBI Taxonomy" id="2800327"/>
    <lineage>
        <taxon>Bacteria</taxon>
        <taxon>Pseudomonadati</taxon>
        <taxon>Pseudomonadota</taxon>
        <taxon>Alphaproteobacteria</taxon>
        <taxon>Hyphomicrobiales</taxon>
        <taxon>Aestuariivirgaceae</taxon>
        <taxon>Taklimakanibacter</taxon>
    </lineage>
</organism>
<sequence>MAQSPDLRPSPDALLKLAEREARGKLKVFLGASPGVGKTFAMLSGAKRLKAEGRDVMVGLVETHGRSDTAALLEGLEVLPRRPVAYKNRTLMEFDVDAALARRPDLIIVDELAHTNAPDSRHPKRFQDVEELLDAGIDVWTALNIQHVESLSDVVAGITGIAVREVVPDTVLERADDVVVVDITPDELIERLRDGKVYLPDNARRAADNFFKPGNLTALRELALRRTADRVDDEMVDYLRQNAIEGPWPTAERILVCVGPDAHSQAVVRAAGRLAHGLNAGWVAAHLDPIGRDAGDPNAMKRVDEALKLAARLGADVSRLSARDLPTEVLRYARRENITQIVLGRSRASWFKRLIGRSLSDEITRQAEGLAIHVVTPVTDKAPVFRWPRPLIKASAYIAAFVAVAIATGLSFFALNWLPPPALSMFFLAAVLLCANRFGTGSAIVAAILSFFAYNFFFIAPIHTLTIASPHELLALTVFLLVAVITGSLSGRVREQSDAAGRRIFQTQMLFDFSRKLSGTATIDDVLWAVASQTASAIKGETIVLLAENGELQIKAAFPPEDSVGASEWIAARWALNHREAAGLGTTTLPNAHFIFRPLTTPRGVVGVIGLRPGAAGLSAEDERVVEALIDQTTVAIERTLLAGDAAKAEAMAESERLRSALLSSISHDLRTPLATILGSVTSLRSLGGQMPKESQTELLSAIEEETRRLSQFVTNLLDMTRLEAPNLELKRDWVDLADIIRAAVARGQMAWPDRRVDLTIAAGLPLIHGDSGLLEQVVFNLLDNAHKYSPPDASTQVGVVERNREIIVEVSDEGEGIPPEDLERVFDKFYRVKHGDGRSAGVGLGLAICRGIVMALGGSITAASPIAHGRGTRITIRIPVPAAKAE</sequence>
<dbReference type="EMBL" id="JAENHL010000007">
    <property type="protein sequence ID" value="MBK1867192.1"/>
    <property type="molecule type" value="Genomic_DNA"/>
</dbReference>
<evidence type="ECO:0000313" key="1">
    <source>
        <dbReference type="EMBL" id="MBK1867192.1"/>
    </source>
</evidence>
<gene>
    <name evidence="1" type="ORF">JHL16_12620</name>
</gene>
<proteinExistence type="predicted"/>
<comment type="caution">
    <text evidence="1">The sequence shown here is derived from an EMBL/GenBank/DDBJ whole genome shotgun (WGS) entry which is preliminary data.</text>
</comment>
<keyword evidence="1" id="KW-0418">Kinase</keyword>
<evidence type="ECO:0000313" key="2">
    <source>
        <dbReference type="Proteomes" id="UP000616151"/>
    </source>
</evidence>
<keyword evidence="1" id="KW-0808">Transferase</keyword>
<protein>
    <submittedName>
        <fullName evidence="1">Sensor histidine kinase KdpD</fullName>
    </submittedName>
</protein>
<name>A0ACC5R3H7_9HYPH</name>
<accession>A0ACC5R3H7</accession>
<keyword evidence="2" id="KW-1185">Reference proteome</keyword>
<dbReference type="Proteomes" id="UP000616151">
    <property type="component" value="Unassembled WGS sequence"/>
</dbReference>